<name>A0AC35TUR3_9BILA</name>
<accession>A0AC35TUR3</accession>
<evidence type="ECO:0000313" key="2">
    <source>
        <dbReference type="WBParaSite" id="RSKR_0000442600.1"/>
    </source>
</evidence>
<proteinExistence type="predicted"/>
<evidence type="ECO:0000313" key="1">
    <source>
        <dbReference type="Proteomes" id="UP000095286"/>
    </source>
</evidence>
<protein>
    <submittedName>
        <fullName evidence="2">RPAP1_N domain-containing protein</fullName>
    </submittedName>
</protein>
<sequence length="290" mass="32592">MTSIILVKSFSNATRANSNRTTTSREFDLNNRPKSTFQPSERELNSILGTNRDESVPVSHAFGRASLLSVKKGNVSEHGGMRPSLFSKALPRISLAHVKEPKERTVDEIMEETRKARAHLMNFDTNEGVHHSSNKKNVNKTVKNIIDFPISGLLPEKNVIKNKSENMIKEVPKKHSGKKVLETSAIATGNRVHFQAIAEECEEEVEEDVEVGKENVKEPKLGATAASTTKDLIEIKELIKNLTKSTDLEELSLLIKDCLHLIKEKEKIRNMETPVRRRSGTCTKLHAYQF</sequence>
<organism evidence="1 2">
    <name type="scientific">Rhabditophanes sp. KR3021</name>
    <dbReference type="NCBI Taxonomy" id="114890"/>
    <lineage>
        <taxon>Eukaryota</taxon>
        <taxon>Metazoa</taxon>
        <taxon>Ecdysozoa</taxon>
        <taxon>Nematoda</taxon>
        <taxon>Chromadorea</taxon>
        <taxon>Rhabditida</taxon>
        <taxon>Tylenchina</taxon>
        <taxon>Panagrolaimomorpha</taxon>
        <taxon>Strongyloidoidea</taxon>
        <taxon>Alloionematidae</taxon>
        <taxon>Rhabditophanes</taxon>
    </lineage>
</organism>
<dbReference type="WBParaSite" id="RSKR_0000442600.1">
    <property type="protein sequence ID" value="RSKR_0000442600.1"/>
    <property type="gene ID" value="RSKR_0000442600"/>
</dbReference>
<dbReference type="Proteomes" id="UP000095286">
    <property type="component" value="Unplaced"/>
</dbReference>
<reference evidence="2" key="1">
    <citation type="submission" date="2016-11" db="UniProtKB">
        <authorList>
            <consortium name="WormBaseParasite"/>
        </authorList>
    </citation>
    <scope>IDENTIFICATION</scope>
    <source>
        <strain evidence="2">KR3021</strain>
    </source>
</reference>